<dbReference type="AlphaFoldDB" id="A0A7W6F1Z4"/>
<protein>
    <submittedName>
        <fullName evidence="1">Uncharacterized protein</fullName>
    </submittedName>
</protein>
<reference evidence="1 2" key="1">
    <citation type="submission" date="2020-08" db="EMBL/GenBank/DDBJ databases">
        <title>Genomic Encyclopedia of Type Strains, Phase IV (KMG-IV): sequencing the most valuable type-strain genomes for metagenomic binning, comparative biology and taxonomic classification.</title>
        <authorList>
            <person name="Goeker M."/>
        </authorList>
    </citation>
    <scope>NUCLEOTIDE SEQUENCE [LARGE SCALE GENOMIC DNA]</scope>
    <source>
        <strain evidence="1 2">DSM 19512</strain>
    </source>
</reference>
<evidence type="ECO:0000313" key="1">
    <source>
        <dbReference type="EMBL" id="MBB3878444.1"/>
    </source>
</evidence>
<dbReference type="EMBL" id="JACIDH010000002">
    <property type="protein sequence ID" value="MBB3878444.1"/>
    <property type="molecule type" value="Genomic_DNA"/>
</dbReference>
<gene>
    <name evidence="1" type="ORF">GGR48_000857</name>
</gene>
<name>A0A7W6F1Z4_9SPHN</name>
<evidence type="ECO:0000313" key="2">
    <source>
        <dbReference type="Proteomes" id="UP000538670"/>
    </source>
</evidence>
<keyword evidence="2" id="KW-1185">Reference proteome</keyword>
<organism evidence="1 2">
    <name type="scientific">Sphingomonas pseudosanguinis</name>
    <dbReference type="NCBI Taxonomy" id="413712"/>
    <lineage>
        <taxon>Bacteria</taxon>
        <taxon>Pseudomonadati</taxon>
        <taxon>Pseudomonadota</taxon>
        <taxon>Alphaproteobacteria</taxon>
        <taxon>Sphingomonadales</taxon>
        <taxon>Sphingomonadaceae</taxon>
        <taxon>Sphingomonas</taxon>
    </lineage>
</organism>
<sequence length="39" mass="4036">MKKAAAGVIARAAGCGSGWWPCDHRHGPVTLACDKAADR</sequence>
<proteinExistence type="predicted"/>
<accession>A0A7W6F1Z4</accession>
<comment type="caution">
    <text evidence="1">The sequence shown here is derived from an EMBL/GenBank/DDBJ whole genome shotgun (WGS) entry which is preliminary data.</text>
</comment>
<dbReference type="Proteomes" id="UP000538670">
    <property type="component" value="Unassembled WGS sequence"/>
</dbReference>